<dbReference type="PROSITE" id="PS51257">
    <property type="entry name" value="PROKAR_LIPOPROTEIN"/>
    <property type="match status" value="1"/>
</dbReference>
<dbReference type="Gene3D" id="3.90.226.10">
    <property type="entry name" value="2-enoyl-CoA Hydratase, Chain A, domain 1"/>
    <property type="match status" value="2"/>
</dbReference>
<dbReference type="Proteomes" id="UP000501926">
    <property type="component" value="Chromosome"/>
</dbReference>
<evidence type="ECO:0000313" key="8">
    <source>
        <dbReference type="EMBL" id="QII13913.1"/>
    </source>
</evidence>
<dbReference type="KEGG" id="kst:KSMBR1_2496"/>
<dbReference type="EC" id="3.4.21.-" evidence="7 8"/>
<reference evidence="7" key="1">
    <citation type="journal article" date="2006" name="Nature">
        <title>Deciphering the evolution and metabolism of an anammox bacterium from a community genome.</title>
        <authorList>
            <person name="Strous M."/>
            <person name="Pelletier E."/>
            <person name="Mangenot S."/>
            <person name="Rattei T."/>
            <person name="Lehner A."/>
            <person name="Taylor M.W."/>
            <person name="Horn M."/>
            <person name="Daims H."/>
            <person name="Bartol-Mavel D."/>
            <person name="Wincker P."/>
            <person name="Barbe V."/>
            <person name="Fonknechten N."/>
            <person name="Vallenet D."/>
            <person name="Segurens B."/>
            <person name="Schenowitz-Truong C."/>
            <person name="Medigue C."/>
            <person name="Collingro A."/>
            <person name="Snel B."/>
            <person name="Dutilh B.E."/>
            <person name="OpDenCamp H.J.M."/>
            <person name="vanDerDrift C."/>
            <person name="Cirpus I."/>
            <person name="vanDePas-Schoonen K.T."/>
            <person name="Harhangi H.R."/>
            <person name="vanNiftrik L."/>
            <person name="Schmid M."/>
            <person name="Keltjens J."/>
            <person name="vanDeVossenberg J."/>
            <person name="Kartal B."/>
            <person name="Meier H."/>
            <person name="Frishman D."/>
            <person name="Huynen M.A."/>
            <person name="Mewes H."/>
            <person name="Weissenbach J."/>
            <person name="Jetten M.S.M."/>
            <person name="Wagner M."/>
            <person name="LePaslier D."/>
        </authorList>
    </citation>
    <scope>NUCLEOTIDE SEQUENCE</scope>
</reference>
<dbReference type="Proteomes" id="UP000221734">
    <property type="component" value="Chromosome Kuenenia_stuttgartiensis_MBR1"/>
</dbReference>
<evidence type="ECO:0000256" key="4">
    <source>
        <dbReference type="ARBA" id="ARBA00022825"/>
    </source>
</evidence>
<gene>
    <name evidence="7" type="primary">sppA</name>
    <name evidence="8" type="ORF">KsCSTR_45340</name>
    <name evidence="9" type="ORF">KSMBR1_2496</name>
    <name evidence="7" type="ORF">kustc0857</name>
</gene>
<dbReference type="EMBL" id="LT934425">
    <property type="protein sequence ID" value="SOH04983.1"/>
    <property type="molecule type" value="Genomic_DNA"/>
</dbReference>
<evidence type="ECO:0000256" key="2">
    <source>
        <dbReference type="ARBA" id="ARBA00022670"/>
    </source>
</evidence>
<reference evidence="9" key="4">
    <citation type="submission" date="2017-10" db="EMBL/GenBank/DDBJ databases">
        <authorList>
            <person name="Banno H."/>
            <person name="Chua N.-H."/>
        </authorList>
    </citation>
    <scope>NUCLEOTIDE SEQUENCE [LARGE SCALE GENOMIC DNA]</scope>
    <source>
        <strain evidence="9">Kuenenia_mbr1_ru-nijmegen</strain>
    </source>
</reference>
<reference evidence="7" key="2">
    <citation type="submission" date="2006-01" db="EMBL/GenBank/DDBJ databases">
        <authorList>
            <person name="Genoscope"/>
        </authorList>
    </citation>
    <scope>NUCLEOTIDE SEQUENCE</scope>
</reference>
<sequence>MKNNHCHMLLPYFLSCLMFLISGCSFITVSLVPTVGPLSEKTVSGRGKDKILIIDISGIISDEKKAGFPGLTEELDMVSRVKEELTLAKMDKQVKAILLRINSPGGKVTASDMMYYEIMRFKEETKKKVIACIMDIGASGGYYVAASADKIIAHPTTVTGSIGVIMINLSIEGLLQKVGIADASVKTGEHKDMGSPLKKMTEEDRRIFSEILNAMYERFLCVIEENREGISMEKIRELADGRIYSAQQALENGLIDQIGYLDDAVSIAKKETNLTEARVILYHRPGSYKNNIYSQLTGASAGNINLFNIDIKTFIHSGAPSFMYIWMP</sequence>
<dbReference type="GO" id="GO:0008236">
    <property type="term" value="F:serine-type peptidase activity"/>
    <property type="evidence" value="ECO:0007669"/>
    <property type="project" value="UniProtKB-KW"/>
</dbReference>
<keyword evidence="3 7" id="KW-0378">Hydrolase</keyword>
<dbReference type="EMBL" id="CP049055">
    <property type="protein sequence ID" value="QII13913.1"/>
    <property type="molecule type" value="Genomic_DNA"/>
</dbReference>
<dbReference type="PANTHER" id="PTHR42987">
    <property type="entry name" value="PEPTIDASE S49"/>
    <property type="match status" value="1"/>
</dbReference>
<keyword evidence="5" id="KW-1133">Transmembrane helix</keyword>
<dbReference type="Pfam" id="PF01343">
    <property type="entry name" value="Peptidase_S49"/>
    <property type="match status" value="1"/>
</dbReference>
<reference evidence="8 11" key="5">
    <citation type="submission" date="2020-02" db="EMBL/GenBank/DDBJ databases">
        <title>Newly sequenced genome of strain CSTR1 showed variability in Candidatus Kuenenia stuttgartiensis genomes.</title>
        <authorList>
            <person name="Ding C."/>
            <person name="Adrian L."/>
        </authorList>
    </citation>
    <scope>NUCLEOTIDE SEQUENCE [LARGE SCALE GENOMIC DNA]</scope>
    <source>
        <strain evidence="8 11">CSTR1</strain>
    </source>
</reference>
<keyword evidence="2" id="KW-0645">Protease</keyword>
<dbReference type="InterPro" id="IPR002142">
    <property type="entry name" value="Peptidase_S49"/>
</dbReference>
<dbReference type="InterPro" id="IPR047272">
    <property type="entry name" value="S49_SppA_C"/>
</dbReference>
<protein>
    <submittedName>
        <fullName evidence="8">Putative signal peptide peptidase</fullName>
        <ecNumber evidence="7 8">3.4.21.-</ecNumber>
    </submittedName>
    <submittedName>
        <fullName evidence="7">Similar to signal peptide peptidase</fullName>
    </submittedName>
</protein>
<reference evidence="10" key="3">
    <citation type="submission" date="2017-10" db="EMBL/GenBank/DDBJ databases">
        <authorList>
            <person name="Frank J."/>
        </authorList>
    </citation>
    <scope>NUCLEOTIDE SEQUENCE [LARGE SCALE GENOMIC DNA]</scope>
</reference>
<dbReference type="AlphaFoldDB" id="Q1PWJ2"/>
<evidence type="ECO:0000256" key="1">
    <source>
        <dbReference type="ARBA" id="ARBA00008683"/>
    </source>
</evidence>
<feature type="domain" description="Peptidase S49" evidence="6">
    <location>
        <begin position="124"/>
        <end position="274"/>
    </location>
</feature>
<evidence type="ECO:0000259" key="6">
    <source>
        <dbReference type="Pfam" id="PF01343"/>
    </source>
</evidence>
<evidence type="ECO:0000313" key="10">
    <source>
        <dbReference type="Proteomes" id="UP000221734"/>
    </source>
</evidence>
<dbReference type="EMBL" id="CT573073">
    <property type="protein sequence ID" value="CAJ71602.1"/>
    <property type="molecule type" value="Genomic_DNA"/>
</dbReference>
<dbReference type="OrthoDB" id="9764363at2"/>
<dbReference type="InterPro" id="IPR029045">
    <property type="entry name" value="ClpP/crotonase-like_dom_sf"/>
</dbReference>
<keyword evidence="10" id="KW-1185">Reference proteome</keyword>
<dbReference type="PANTHER" id="PTHR42987:SF4">
    <property type="entry name" value="PROTEASE SOHB-RELATED"/>
    <property type="match status" value="1"/>
</dbReference>
<evidence type="ECO:0000256" key="3">
    <source>
        <dbReference type="ARBA" id="ARBA00022801"/>
    </source>
</evidence>
<feature type="transmembrane region" description="Helical" evidence="5">
    <location>
        <begin position="12"/>
        <end position="32"/>
    </location>
</feature>
<comment type="similarity">
    <text evidence="1">Belongs to the peptidase S49 family.</text>
</comment>
<dbReference type="GO" id="GO:0006508">
    <property type="term" value="P:proteolysis"/>
    <property type="evidence" value="ECO:0007669"/>
    <property type="project" value="UniProtKB-KW"/>
</dbReference>
<evidence type="ECO:0000313" key="7">
    <source>
        <dbReference type="EMBL" id="CAJ71602.1"/>
    </source>
</evidence>
<dbReference type="CDD" id="cd07023">
    <property type="entry name" value="S49_Sppa_N_C"/>
    <property type="match status" value="1"/>
</dbReference>
<dbReference type="NCBIfam" id="TIGR00706">
    <property type="entry name" value="SppA_dom"/>
    <property type="match status" value="1"/>
</dbReference>
<dbReference type="MEROPS" id="S49.A08"/>
<keyword evidence="5" id="KW-0472">Membrane</keyword>
<evidence type="ECO:0000256" key="5">
    <source>
        <dbReference type="SAM" id="Phobius"/>
    </source>
</evidence>
<dbReference type="InterPro" id="IPR004635">
    <property type="entry name" value="Pept_S49_SppA"/>
</dbReference>
<keyword evidence="4" id="KW-0720">Serine protease</keyword>
<dbReference type="SUPFAM" id="SSF52096">
    <property type="entry name" value="ClpP/crotonase"/>
    <property type="match status" value="1"/>
</dbReference>
<accession>Q1PWJ2</accession>
<proteinExistence type="inferred from homology"/>
<keyword evidence="5" id="KW-0812">Transmembrane</keyword>
<evidence type="ECO:0000313" key="9">
    <source>
        <dbReference type="EMBL" id="SOH04983.1"/>
    </source>
</evidence>
<evidence type="ECO:0000313" key="11">
    <source>
        <dbReference type="Proteomes" id="UP000501926"/>
    </source>
</evidence>
<organism evidence="7">
    <name type="scientific">Kuenenia stuttgartiensis</name>
    <dbReference type="NCBI Taxonomy" id="174633"/>
    <lineage>
        <taxon>Bacteria</taxon>
        <taxon>Pseudomonadati</taxon>
        <taxon>Planctomycetota</taxon>
        <taxon>Candidatus Brocadiia</taxon>
        <taxon>Candidatus Brocadiales</taxon>
        <taxon>Candidatus Brocadiaceae</taxon>
        <taxon>Candidatus Kuenenia</taxon>
    </lineage>
</organism>
<name>Q1PWJ2_KUEST</name>